<reference evidence="5" key="2">
    <citation type="submission" date="2023-01" db="EMBL/GenBank/DDBJ databases">
        <title>Draft genome sequence of Algimonas porphyrae strain NBRC 108216.</title>
        <authorList>
            <person name="Sun Q."/>
            <person name="Mori K."/>
        </authorList>
    </citation>
    <scope>NUCLEOTIDE SEQUENCE</scope>
    <source>
        <strain evidence="5">NBRC 108216</strain>
    </source>
</reference>
<proteinExistence type="inferred from homology"/>
<feature type="domain" description="Amine oxidase" evidence="4">
    <location>
        <begin position="42"/>
        <end position="463"/>
    </location>
</feature>
<accession>A0ABQ5UZN1</accession>
<dbReference type="SUPFAM" id="SSF51905">
    <property type="entry name" value="FAD/NAD(P)-binding domain"/>
    <property type="match status" value="1"/>
</dbReference>
<keyword evidence="3" id="KW-0560">Oxidoreductase</keyword>
<sequence>MTCDLTRRHTLIGLAASSLLMPACQPSSRKLDADVIVLGAGLSGLYTAMLLEDSGFTVRVIEALPRVGGRMFTLDHGDGYTEGGGQQIGASYARVLDVAAELGVPLYAETGRGPATSHYLNDAWQLGSVDIPVFPEPFRNTPPGSVLFRLLARTPGFDRPDGWLDPAPELDISAAQFLTQNGFSQAAQGLIDRALNANDLSSYSMLNLHRTWQLYQQSAGMGATQYVEGGSQRLPEAMAASLNQPVLTDHPVTEIALEAGRGTVRTSRGSFTGAHIVCTLPFPALRRIRLSGFDTPLPLTEAIDGLAYTQIMQVHMRAKTDYWTTDDLAPSLWTDTDLERVFADSGRDGSLSGFQRGWVNGTGVAHWMHDTASAQQRYVQRLAELRPASQGQLDPLALIDWTTNNPFAGGAYYHWQPGQAARFGRDMGRPIGPLRFAGEHLGLLHTGMEAAMESAERTALDIIEGNT</sequence>
<keyword evidence="6" id="KW-1185">Reference proteome</keyword>
<dbReference type="Gene3D" id="3.50.50.60">
    <property type="entry name" value="FAD/NAD(P)-binding domain"/>
    <property type="match status" value="1"/>
</dbReference>
<dbReference type="PANTHER" id="PTHR43563:SF1">
    <property type="entry name" value="AMINE OXIDASE [FLAVIN-CONTAINING] B"/>
    <property type="match status" value="1"/>
</dbReference>
<protein>
    <submittedName>
        <fullName evidence="5">Monoamine oxidase</fullName>
    </submittedName>
</protein>
<gene>
    <name evidence="5" type="ORF">GCM10007854_11320</name>
</gene>
<dbReference type="InterPro" id="IPR050703">
    <property type="entry name" value="Flavin_MAO"/>
</dbReference>
<evidence type="ECO:0000313" key="5">
    <source>
        <dbReference type="EMBL" id="GLQ20177.1"/>
    </source>
</evidence>
<evidence type="ECO:0000256" key="1">
    <source>
        <dbReference type="ARBA" id="ARBA00001974"/>
    </source>
</evidence>
<evidence type="ECO:0000313" key="6">
    <source>
        <dbReference type="Proteomes" id="UP001161390"/>
    </source>
</evidence>
<dbReference type="PRINTS" id="PR00757">
    <property type="entry name" value="AMINEOXDASEF"/>
</dbReference>
<dbReference type="Gene3D" id="1.10.405.10">
    <property type="entry name" value="Guanine Nucleotide Dissociation Inhibitor, domain 1"/>
    <property type="match status" value="1"/>
</dbReference>
<evidence type="ECO:0000256" key="3">
    <source>
        <dbReference type="ARBA" id="ARBA00023002"/>
    </source>
</evidence>
<comment type="cofactor">
    <cofactor evidence="1">
        <name>FAD</name>
        <dbReference type="ChEBI" id="CHEBI:57692"/>
    </cofactor>
</comment>
<dbReference type="InterPro" id="IPR036188">
    <property type="entry name" value="FAD/NAD-bd_sf"/>
</dbReference>
<comment type="caution">
    <text evidence="5">The sequence shown here is derived from an EMBL/GenBank/DDBJ whole genome shotgun (WGS) entry which is preliminary data.</text>
</comment>
<dbReference type="EMBL" id="BSNJ01000002">
    <property type="protein sequence ID" value="GLQ20177.1"/>
    <property type="molecule type" value="Genomic_DNA"/>
</dbReference>
<dbReference type="Gene3D" id="3.90.660.10">
    <property type="match status" value="1"/>
</dbReference>
<evidence type="ECO:0000256" key="2">
    <source>
        <dbReference type="ARBA" id="ARBA00005995"/>
    </source>
</evidence>
<dbReference type="InterPro" id="IPR001613">
    <property type="entry name" value="Flavin_amine_oxidase"/>
</dbReference>
<comment type="similarity">
    <text evidence="2">Belongs to the flavin monoamine oxidase family.</text>
</comment>
<dbReference type="Proteomes" id="UP001161390">
    <property type="component" value="Unassembled WGS sequence"/>
</dbReference>
<evidence type="ECO:0000259" key="4">
    <source>
        <dbReference type="Pfam" id="PF01593"/>
    </source>
</evidence>
<name>A0ABQ5UZN1_9PROT</name>
<organism evidence="5 6">
    <name type="scientific">Algimonas porphyrae</name>
    <dbReference type="NCBI Taxonomy" id="1128113"/>
    <lineage>
        <taxon>Bacteria</taxon>
        <taxon>Pseudomonadati</taxon>
        <taxon>Pseudomonadota</taxon>
        <taxon>Alphaproteobacteria</taxon>
        <taxon>Maricaulales</taxon>
        <taxon>Robiginitomaculaceae</taxon>
        <taxon>Algimonas</taxon>
    </lineage>
</organism>
<dbReference type="PANTHER" id="PTHR43563">
    <property type="entry name" value="AMINE OXIDASE"/>
    <property type="match status" value="1"/>
</dbReference>
<reference evidence="5" key="1">
    <citation type="journal article" date="2014" name="Int. J. Syst. Evol. Microbiol.">
        <title>Complete genome of a new Firmicutes species belonging to the dominant human colonic microbiota ('Ruminococcus bicirculans') reveals two chromosomes and a selective capacity to utilize plant glucans.</title>
        <authorList>
            <consortium name="NISC Comparative Sequencing Program"/>
            <person name="Wegmann U."/>
            <person name="Louis P."/>
            <person name="Goesmann A."/>
            <person name="Henrissat B."/>
            <person name="Duncan S.H."/>
            <person name="Flint H.J."/>
        </authorList>
    </citation>
    <scope>NUCLEOTIDE SEQUENCE</scope>
    <source>
        <strain evidence="5">NBRC 108216</strain>
    </source>
</reference>
<dbReference type="InterPro" id="IPR002937">
    <property type="entry name" value="Amino_oxidase"/>
</dbReference>
<dbReference type="RefSeq" id="WP_284370509.1">
    <property type="nucleotide sequence ID" value="NZ_BSNJ01000002.1"/>
</dbReference>
<dbReference type="Pfam" id="PF01593">
    <property type="entry name" value="Amino_oxidase"/>
    <property type="match status" value="1"/>
</dbReference>